<reference evidence="11 12" key="1">
    <citation type="submission" date="2016-10" db="EMBL/GenBank/DDBJ databases">
        <authorList>
            <person name="de Groot N.N."/>
        </authorList>
    </citation>
    <scope>NUCLEOTIDE SEQUENCE [LARGE SCALE GENOMIC DNA]</scope>
    <source>
        <strain evidence="11 12">DSM 26130</strain>
    </source>
</reference>
<dbReference type="InterPro" id="IPR000183">
    <property type="entry name" value="Orn/DAP/Arg_de-COase"/>
</dbReference>
<keyword evidence="3 5" id="KW-0663">Pyridoxal phosphate</keyword>
<dbReference type="AlphaFoldDB" id="A0A1I1YYN3"/>
<evidence type="ECO:0000259" key="10">
    <source>
        <dbReference type="Pfam" id="PF02784"/>
    </source>
</evidence>
<comment type="subunit">
    <text evidence="5">Homodimer.</text>
</comment>
<dbReference type="NCBIfam" id="TIGR01048">
    <property type="entry name" value="lysA"/>
    <property type="match status" value="1"/>
</dbReference>
<keyword evidence="12" id="KW-1185">Reference proteome</keyword>
<organism evidence="11 12">
    <name type="scientific">Spirosoma endophyticum</name>
    <dbReference type="NCBI Taxonomy" id="662367"/>
    <lineage>
        <taxon>Bacteria</taxon>
        <taxon>Pseudomonadati</taxon>
        <taxon>Bacteroidota</taxon>
        <taxon>Cytophagia</taxon>
        <taxon>Cytophagales</taxon>
        <taxon>Cytophagaceae</taxon>
        <taxon>Spirosoma</taxon>
    </lineage>
</organism>
<dbReference type="CDD" id="cd06828">
    <property type="entry name" value="PLPDE_III_DapDC"/>
    <property type="match status" value="1"/>
</dbReference>
<proteinExistence type="inferred from homology"/>
<dbReference type="EC" id="4.1.1.20" evidence="5 6"/>
<feature type="active site" description="Proton donor" evidence="7">
    <location>
        <position position="337"/>
    </location>
</feature>
<gene>
    <name evidence="5" type="primary">lysA</name>
    <name evidence="11" type="ORF">SAMN05216167_111191</name>
</gene>
<dbReference type="UniPathway" id="UPA00034">
    <property type="reaction ID" value="UER00027"/>
</dbReference>
<feature type="binding site" evidence="5">
    <location>
        <position position="227"/>
    </location>
    <ligand>
        <name>pyridoxal 5'-phosphate</name>
        <dbReference type="ChEBI" id="CHEBI:597326"/>
    </ligand>
</feature>
<dbReference type="RefSeq" id="WP_093830915.1">
    <property type="nucleotide sequence ID" value="NZ_FOLQ01000011.1"/>
</dbReference>
<evidence type="ECO:0000256" key="4">
    <source>
        <dbReference type="ARBA" id="ARBA00023239"/>
    </source>
</evidence>
<feature type="modified residue" description="N6-(pyridoxal phosphate)lysine" evidence="5 7">
    <location>
        <position position="57"/>
    </location>
</feature>
<dbReference type="SUPFAM" id="SSF50621">
    <property type="entry name" value="Alanine racemase C-terminal domain-like"/>
    <property type="match status" value="1"/>
</dbReference>
<dbReference type="STRING" id="662367.SAMN05216167_111191"/>
<dbReference type="InterPro" id="IPR022653">
    <property type="entry name" value="De-COase2_pyr-phos_BS"/>
</dbReference>
<evidence type="ECO:0000259" key="9">
    <source>
        <dbReference type="Pfam" id="PF00278"/>
    </source>
</evidence>
<comment type="cofactor">
    <cofactor evidence="1 5 7 8">
        <name>pyridoxal 5'-phosphate</name>
        <dbReference type="ChEBI" id="CHEBI:597326"/>
    </cofactor>
</comment>
<dbReference type="Gene3D" id="2.40.37.10">
    <property type="entry name" value="Lyase, Ornithine Decarboxylase, Chain A, domain 1"/>
    <property type="match status" value="1"/>
</dbReference>
<feature type="binding site" evidence="5">
    <location>
        <position position="307"/>
    </location>
    <ligand>
        <name>substrate</name>
    </ligand>
</feature>
<dbReference type="EMBL" id="FOLQ01000011">
    <property type="protein sequence ID" value="SFE23273.1"/>
    <property type="molecule type" value="Genomic_DNA"/>
</dbReference>
<dbReference type="Proteomes" id="UP000198598">
    <property type="component" value="Unassembled WGS sequence"/>
</dbReference>
<evidence type="ECO:0000256" key="5">
    <source>
        <dbReference type="HAMAP-Rule" id="MF_02120"/>
    </source>
</evidence>
<comment type="catalytic activity">
    <reaction evidence="5 8">
        <text>meso-2,6-diaminopimelate + H(+) = L-lysine + CO2</text>
        <dbReference type="Rhea" id="RHEA:15101"/>
        <dbReference type="ChEBI" id="CHEBI:15378"/>
        <dbReference type="ChEBI" id="CHEBI:16526"/>
        <dbReference type="ChEBI" id="CHEBI:32551"/>
        <dbReference type="ChEBI" id="CHEBI:57791"/>
        <dbReference type="EC" id="4.1.1.20"/>
    </reaction>
</comment>
<keyword evidence="5" id="KW-0028">Amino-acid biosynthesis</keyword>
<feature type="binding site" evidence="5">
    <location>
        <position position="338"/>
    </location>
    <ligand>
        <name>substrate</name>
    </ligand>
</feature>
<comment type="function">
    <text evidence="5">Specifically catalyzes the decarboxylation of meso-diaminopimelate (meso-DAP) to L-lysine.</text>
</comment>
<keyword evidence="2 5" id="KW-0210">Decarboxylase</keyword>
<feature type="binding site" evidence="5">
    <location>
        <position position="365"/>
    </location>
    <ligand>
        <name>substrate</name>
    </ligand>
</feature>
<feature type="binding site" evidence="5">
    <location>
        <position position="311"/>
    </location>
    <ligand>
        <name>substrate</name>
    </ligand>
</feature>
<evidence type="ECO:0000313" key="11">
    <source>
        <dbReference type="EMBL" id="SFE23273.1"/>
    </source>
</evidence>
<evidence type="ECO:0000256" key="2">
    <source>
        <dbReference type="ARBA" id="ARBA00022793"/>
    </source>
</evidence>
<name>A0A1I1YYN3_9BACT</name>
<feature type="domain" description="Orn/DAP/Arg decarboxylase 2 N-terminal" evidence="10">
    <location>
        <begin position="32"/>
        <end position="275"/>
    </location>
</feature>
<dbReference type="Pfam" id="PF02784">
    <property type="entry name" value="Orn_Arg_deC_N"/>
    <property type="match status" value="1"/>
</dbReference>
<dbReference type="PANTHER" id="PTHR43727">
    <property type="entry name" value="DIAMINOPIMELATE DECARBOXYLASE"/>
    <property type="match status" value="1"/>
</dbReference>
<evidence type="ECO:0000256" key="7">
    <source>
        <dbReference type="PIRSR" id="PIRSR600183-50"/>
    </source>
</evidence>
<evidence type="ECO:0000256" key="8">
    <source>
        <dbReference type="RuleBase" id="RU003738"/>
    </source>
</evidence>
<dbReference type="InterPro" id="IPR002986">
    <property type="entry name" value="DAP_deCOOHase_LysA"/>
</dbReference>
<protein>
    <recommendedName>
        <fullName evidence="5 6">Diaminopimelate decarboxylase</fullName>
        <shortName evidence="5">DAP decarboxylase</shortName>
        <shortName evidence="5">DAPDC</shortName>
        <ecNumber evidence="5 6">4.1.1.20</ecNumber>
    </recommendedName>
</protein>
<dbReference type="InterPro" id="IPR022643">
    <property type="entry name" value="De-COase2_C"/>
</dbReference>
<evidence type="ECO:0000256" key="1">
    <source>
        <dbReference type="ARBA" id="ARBA00001933"/>
    </source>
</evidence>
<dbReference type="PROSITE" id="PS00878">
    <property type="entry name" value="ODR_DC_2_1"/>
    <property type="match status" value="1"/>
</dbReference>
<dbReference type="InterPro" id="IPR009006">
    <property type="entry name" value="Ala_racemase/Decarboxylase_C"/>
</dbReference>
<dbReference type="GO" id="GO:0009089">
    <property type="term" value="P:lysine biosynthetic process via diaminopimelate"/>
    <property type="evidence" value="ECO:0007669"/>
    <property type="project" value="UniProtKB-UniRule"/>
</dbReference>
<sequence length="417" mass="46585">MQLSNQRYTIQDVDVLAIADEFGLPVYVYDADKIIEKIGLLRSSFSGVNLKIKYAAKALTNVSILKLMRQQGVEMDSVSVNEARMGMLAGFEPGRIMFTPSGVSFEEIREAVDMGLQLNVDSLSLLEWVGQTYGSRVAISIRINPHISEGGNIKISTGHADSKFGISILQRPDILAIVKKYQIPVAGLHIHTGSDFKNANAFLKGADVLFDLATDYPDLTFIDFGSGFKVAYKEGDHITDVAELGRQVSEAFQNFCQQYGRDLELWFEPGKFLVSESGHLLVKTNIVKENPTRTFAAVDSGLNHLIRPMMYDAYHDIKNISNPLGAEKIYTVVGYICETDTFATDRPLPEVRPGDVLSFENAGAYGFSMASNYNARFRPSEVLVYEGKPYLIRQRETFDDLLRGQEIIEFEEELVKK</sequence>
<dbReference type="OrthoDB" id="9802241at2"/>
<feature type="binding site" evidence="5">
    <location>
        <position position="365"/>
    </location>
    <ligand>
        <name>pyridoxal 5'-phosphate</name>
        <dbReference type="ChEBI" id="CHEBI:597326"/>
    </ligand>
</feature>
<dbReference type="FunFam" id="3.20.20.10:FF:000003">
    <property type="entry name" value="Diaminopimelate decarboxylase"/>
    <property type="match status" value="1"/>
</dbReference>
<accession>A0A1I1YYN3</accession>
<comment type="caution">
    <text evidence="5">Lacks conserved residue(s) required for the propagation of feature annotation.</text>
</comment>
<dbReference type="InterPro" id="IPR029066">
    <property type="entry name" value="PLP-binding_barrel"/>
</dbReference>
<dbReference type="PRINTS" id="PR01181">
    <property type="entry name" value="DAPDCRBXLASE"/>
</dbReference>
<dbReference type="PRINTS" id="PR01179">
    <property type="entry name" value="ODADCRBXLASE"/>
</dbReference>
<dbReference type="GO" id="GO:0030170">
    <property type="term" value="F:pyridoxal phosphate binding"/>
    <property type="evidence" value="ECO:0007669"/>
    <property type="project" value="UniProtKB-UniRule"/>
</dbReference>
<dbReference type="Gene3D" id="3.20.20.10">
    <property type="entry name" value="Alanine racemase"/>
    <property type="match status" value="1"/>
</dbReference>
<dbReference type="SUPFAM" id="SSF51419">
    <property type="entry name" value="PLP-binding barrel"/>
    <property type="match status" value="1"/>
</dbReference>
<comment type="pathway">
    <text evidence="5 8">Amino-acid biosynthesis; L-lysine biosynthesis via DAP pathway; L-lysine from DL-2,6-diaminopimelate: step 1/1.</text>
</comment>
<feature type="domain" description="Orn/DAP/Arg decarboxylase 2 C-terminal" evidence="9">
    <location>
        <begin position="27"/>
        <end position="363"/>
    </location>
</feature>
<dbReference type="GO" id="GO:0008836">
    <property type="term" value="F:diaminopimelate decarboxylase activity"/>
    <property type="evidence" value="ECO:0007669"/>
    <property type="project" value="UniProtKB-UniRule"/>
</dbReference>
<evidence type="ECO:0000256" key="3">
    <source>
        <dbReference type="ARBA" id="ARBA00022898"/>
    </source>
</evidence>
<keyword evidence="4 5" id="KW-0456">Lyase</keyword>
<dbReference type="Pfam" id="PF00278">
    <property type="entry name" value="Orn_DAP_Arg_deC"/>
    <property type="match status" value="1"/>
</dbReference>
<keyword evidence="5 8" id="KW-0457">Lysine biosynthesis</keyword>
<dbReference type="HAMAP" id="MF_02120">
    <property type="entry name" value="LysA"/>
    <property type="match status" value="1"/>
</dbReference>
<evidence type="ECO:0000256" key="6">
    <source>
        <dbReference type="NCBIfam" id="TIGR01048"/>
    </source>
</evidence>
<dbReference type="InterPro" id="IPR022644">
    <property type="entry name" value="De-COase2_N"/>
</dbReference>
<comment type="similarity">
    <text evidence="5">Belongs to the Orn/Lys/Arg decarboxylase class-II family. LysA subfamily.</text>
</comment>
<dbReference type="PANTHER" id="PTHR43727:SF2">
    <property type="entry name" value="GROUP IV DECARBOXYLASE"/>
    <property type="match status" value="1"/>
</dbReference>
<evidence type="ECO:0000313" key="12">
    <source>
        <dbReference type="Proteomes" id="UP000198598"/>
    </source>
</evidence>